<dbReference type="Gene3D" id="2.60.40.420">
    <property type="entry name" value="Cupredoxins - blue copper proteins"/>
    <property type="match status" value="1"/>
</dbReference>
<sequence>MSGLVTGSLLFLLAVGAVAGPAVYAAELSATVSMPLGSSHVTCKDRNDCYIPSDTSIAVGGEVTWSNDDQAAHTVTSGTVEQGPDDLYDSGLMAPGATFSYTFEEPGEHPYFCIVHPWMIGSVTVAGERNEDMTGDEDDMPREEDTMMEGDDTMMEGDDTMTGDDEGGGCLIATAAYGSELAPQVQQLREIRDNTVMNTESGRAFMGAFNQVYYTFSPAIADMERESPVFREAVRVALTPMLATLSVLDHAGIDSEGEMLGAGIGIIALNLAIYMGIPAVAVLKIYQLGKK</sequence>
<accession>A0RYI8</accession>
<protein>
    <submittedName>
        <fullName evidence="6">Copper binding protein, plastocyanin/azurin family</fullName>
    </submittedName>
</protein>
<dbReference type="PANTHER" id="PTHR36507:SF1">
    <property type="entry name" value="BLL1555 PROTEIN"/>
    <property type="match status" value="1"/>
</dbReference>
<dbReference type="GO" id="GO:0005507">
    <property type="term" value="F:copper ion binding"/>
    <property type="evidence" value="ECO:0007669"/>
    <property type="project" value="InterPro"/>
</dbReference>
<dbReference type="PATRIC" id="fig|414004.10.peg.1636"/>
<feature type="transmembrane region" description="Helical" evidence="4">
    <location>
        <begin position="259"/>
        <end position="283"/>
    </location>
</feature>
<dbReference type="STRING" id="414004.CENSYa_1795"/>
<gene>
    <name evidence="6" type="ordered locus">CENSYa_1795</name>
</gene>
<keyword evidence="4" id="KW-0812">Transmembrane</keyword>
<organism evidence="6 7">
    <name type="scientific">Cenarchaeum symbiosum (strain A)</name>
    <dbReference type="NCBI Taxonomy" id="414004"/>
    <lineage>
        <taxon>Archaea</taxon>
        <taxon>Nitrososphaerota</taxon>
        <taxon>Candidatus Cenarchaeales</taxon>
        <taxon>Candidatus Cenarchaeaceae</taxon>
        <taxon>Candidatus Cenarchaeum</taxon>
    </lineage>
</organism>
<evidence type="ECO:0000256" key="2">
    <source>
        <dbReference type="ARBA" id="ARBA00023008"/>
    </source>
</evidence>
<dbReference type="SUPFAM" id="SSF49503">
    <property type="entry name" value="Cupredoxins"/>
    <property type="match status" value="1"/>
</dbReference>
<dbReference type="KEGG" id="csy:CENSYa_1795"/>
<dbReference type="EMBL" id="DP000238">
    <property type="protein sequence ID" value="ABK78405.1"/>
    <property type="molecule type" value="Genomic_DNA"/>
</dbReference>
<dbReference type="InterPro" id="IPR049886">
    <property type="entry name" value="CFI_box_CTERM_dom"/>
</dbReference>
<evidence type="ECO:0000313" key="6">
    <source>
        <dbReference type="EMBL" id="ABK78405.1"/>
    </source>
</evidence>
<feature type="compositionally biased region" description="Acidic residues" evidence="3">
    <location>
        <begin position="133"/>
        <end position="154"/>
    </location>
</feature>
<dbReference type="PANTHER" id="PTHR36507">
    <property type="entry name" value="BLL1555 PROTEIN"/>
    <property type="match status" value="1"/>
</dbReference>
<proteinExistence type="predicted"/>
<keyword evidence="4" id="KW-0472">Membrane</keyword>
<name>A0RYI8_CENSY</name>
<dbReference type="Pfam" id="PF00127">
    <property type="entry name" value="Copper-bind"/>
    <property type="match status" value="1"/>
</dbReference>
<keyword evidence="7" id="KW-1185">Reference proteome</keyword>
<dbReference type="Proteomes" id="UP000000758">
    <property type="component" value="Chromosome"/>
</dbReference>
<feature type="region of interest" description="Disordered" evidence="3">
    <location>
        <begin position="130"/>
        <end position="154"/>
    </location>
</feature>
<dbReference type="InterPro" id="IPR000923">
    <property type="entry name" value="BlueCu_1"/>
</dbReference>
<dbReference type="AlphaFoldDB" id="A0RYI8"/>
<reference evidence="6 7" key="1">
    <citation type="journal article" date="2006" name="Proc. Natl. Acad. Sci. U.S.A.">
        <title>Genomic analysis of the uncultivated marine crenarchaeote Cenarchaeum symbiosum.</title>
        <authorList>
            <person name="Hallam S.J."/>
            <person name="Konstantinidis K.T."/>
            <person name="Putnam N."/>
            <person name="Schleper C."/>
            <person name="Watanabe Y."/>
            <person name="Sugahara J."/>
            <person name="Preston C."/>
            <person name="de la Torre J."/>
            <person name="Richardson P.M."/>
            <person name="DeLong E.F."/>
        </authorList>
    </citation>
    <scope>NUCLEOTIDE SEQUENCE [LARGE SCALE GENOMIC DNA]</scope>
    <source>
        <strain evidence="7">A</strain>
    </source>
</reference>
<dbReference type="NCBIfam" id="NF041770">
    <property type="entry name" value="CFI_box_CTERM"/>
    <property type="match status" value="1"/>
</dbReference>
<evidence type="ECO:0000256" key="1">
    <source>
        <dbReference type="ARBA" id="ARBA00022723"/>
    </source>
</evidence>
<dbReference type="InterPro" id="IPR008972">
    <property type="entry name" value="Cupredoxin"/>
</dbReference>
<evidence type="ECO:0000256" key="3">
    <source>
        <dbReference type="SAM" id="MobiDB-lite"/>
    </source>
</evidence>
<keyword evidence="2" id="KW-0186">Copper</keyword>
<evidence type="ECO:0000259" key="5">
    <source>
        <dbReference type="Pfam" id="PF00127"/>
    </source>
</evidence>
<dbReference type="HOGENOM" id="CLU_762077_0_0_2"/>
<evidence type="ECO:0000256" key="4">
    <source>
        <dbReference type="SAM" id="Phobius"/>
    </source>
</evidence>
<keyword evidence="4" id="KW-1133">Transmembrane helix</keyword>
<dbReference type="EnsemblBacteria" id="ABK78405">
    <property type="protein sequence ID" value="ABK78405"/>
    <property type="gene ID" value="CENSYa_1795"/>
</dbReference>
<dbReference type="GO" id="GO:0009055">
    <property type="term" value="F:electron transfer activity"/>
    <property type="evidence" value="ECO:0007669"/>
    <property type="project" value="InterPro"/>
</dbReference>
<feature type="domain" description="Blue (type 1) copper" evidence="5">
    <location>
        <begin position="49"/>
        <end position="125"/>
    </location>
</feature>
<dbReference type="InterPro" id="IPR052721">
    <property type="entry name" value="ET_Amicyanin"/>
</dbReference>
<keyword evidence="1" id="KW-0479">Metal-binding</keyword>
<evidence type="ECO:0000313" key="7">
    <source>
        <dbReference type="Proteomes" id="UP000000758"/>
    </source>
</evidence>